<organism evidence="1 2">
    <name type="scientific">Amniculicola lignicola CBS 123094</name>
    <dbReference type="NCBI Taxonomy" id="1392246"/>
    <lineage>
        <taxon>Eukaryota</taxon>
        <taxon>Fungi</taxon>
        <taxon>Dikarya</taxon>
        <taxon>Ascomycota</taxon>
        <taxon>Pezizomycotina</taxon>
        <taxon>Dothideomycetes</taxon>
        <taxon>Pleosporomycetidae</taxon>
        <taxon>Pleosporales</taxon>
        <taxon>Amniculicolaceae</taxon>
        <taxon>Amniculicola</taxon>
    </lineage>
</organism>
<dbReference type="Proteomes" id="UP000799779">
    <property type="component" value="Unassembled WGS sequence"/>
</dbReference>
<protein>
    <submittedName>
        <fullName evidence="1">Uncharacterized protein</fullName>
    </submittedName>
</protein>
<keyword evidence="2" id="KW-1185">Reference proteome</keyword>
<dbReference type="AlphaFoldDB" id="A0A6A5W5T5"/>
<proteinExistence type="predicted"/>
<accession>A0A6A5W5T5</accession>
<reference evidence="1" key="1">
    <citation type="journal article" date="2020" name="Stud. Mycol.">
        <title>101 Dothideomycetes genomes: a test case for predicting lifestyles and emergence of pathogens.</title>
        <authorList>
            <person name="Haridas S."/>
            <person name="Albert R."/>
            <person name="Binder M."/>
            <person name="Bloem J."/>
            <person name="Labutti K."/>
            <person name="Salamov A."/>
            <person name="Andreopoulos B."/>
            <person name="Baker S."/>
            <person name="Barry K."/>
            <person name="Bills G."/>
            <person name="Bluhm B."/>
            <person name="Cannon C."/>
            <person name="Castanera R."/>
            <person name="Culley D."/>
            <person name="Daum C."/>
            <person name="Ezra D."/>
            <person name="Gonzalez J."/>
            <person name="Henrissat B."/>
            <person name="Kuo A."/>
            <person name="Liang C."/>
            <person name="Lipzen A."/>
            <person name="Lutzoni F."/>
            <person name="Magnuson J."/>
            <person name="Mondo S."/>
            <person name="Nolan M."/>
            <person name="Ohm R."/>
            <person name="Pangilinan J."/>
            <person name="Park H.-J."/>
            <person name="Ramirez L."/>
            <person name="Alfaro M."/>
            <person name="Sun H."/>
            <person name="Tritt A."/>
            <person name="Yoshinaga Y."/>
            <person name="Zwiers L.-H."/>
            <person name="Turgeon B."/>
            <person name="Goodwin S."/>
            <person name="Spatafora J."/>
            <person name="Crous P."/>
            <person name="Grigoriev I."/>
        </authorList>
    </citation>
    <scope>NUCLEOTIDE SEQUENCE</scope>
    <source>
        <strain evidence="1">CBS 123094</strain>
    </source>
</reference>
<dbReference type="EMBL" id="ML977627">
    <property type="protein sequence ID" value="KAF1996294.1"/>
    <property type="molecule type" value="Genomic_DNA"/>
</dbReference>
<evidence type="ECO:0000313" key="1">
    <source>
        <dbReference type="EMBL" id="KAF1996294.1"/>
    </source>
</evidence>
<gene>
    <name evidence="1" type="ORF">P154DRAFT_609175</name>
</gene>
<evidence type="ECO:0000313" key="2">
    <source>
        <dbReference type="Proteomes" id="UP000799779"/>
    </source>
</evidence>
<dbReference type="OrthoDB" id="4436466at2759"/>
<name>A0A6A5W5T5_9PLEO</name>
<sequence length="235" mass="26671">MARWQRRGRFGGYAAMGSVAGITCWKFWSRKSYFEEFTPATDKLFCHPLLKTINPHNSPSIHDSCVRKVPFSQVQPEVLGDHRKGGSKLITTYCQGIWGGYGFAIQRRLENLKTKNKDSKGDLWTAEQLLGSEYNVGEVITDHFTIIEKTNDTILLRGMPVRPQCAGYCGYLDSIGELNVRLNEEEECVEFRFKKILFSGAEGPKDKPPFPAAITMLHYQYMKLLVESGVCRCSK</sequence>